<dbReference type="SUPFAM" id="SSF52058">
    <property type="entry name" value="L domain-like"/>
    <property type="match status" value="1"/>
</dbReference>
<evidence type="ECO:0000313" key="5">
    <source>
        <dbReference type="Proteomes" id="UP000004116"/>
    </source>
</evidence>
<proteinExistence type="predicted"/>
<accession>G2GXP9</accession>
<dbReference type="InterPro" id="IPR001611">
    <property type="entry name" value="Leu-rich_rpt"/>
</dbReference>
<dbReference type="PANTHER" id="PTHR48051">
    <property type="match status" value="1"/>
</dbReference>
<dbReference type="InterPro" id="IPR050216">
    <property type="entry name" value="LRR_domain-containing"/>
</dbReference>
<dbReference type="InterPro" id="IPR032675">
    <property type="entry name" value="LRR_dom_sf"/>
</dbReference>
<dbReference type="AlphaFoldDB" id="G2GXP9"/>
<comment type="caution">
    <text evidence="4">The sequence shown here is derived from an EMBL/GenBank/DDBJ whole genome shotgun (WGS) entry which is preliminary data.</text>
</comment>
<dbReference type="Gene3D" id="3.80.10.10">
    <property type="entry name" value="Ribonuclease Inhibitor"/>
    <property type="match status" value="1"/>
</dbReference>
<name>G2GXP9_9ENTR</name>
<keyword evidence="1" id="KW-0433">Leucine-rich repeat</keyword>
<evidence type="ECO:0000256" key="1">
    <source>
        <dbReference type="ARBA" id="ARBA00022614"/>
    </source>
</evidence>
<keyword evidence="2" id="KW-0677">Repeat</keyword>
<feature type="non-terminal residue" evidence="4">
    <location>
        <position position="1"/>
    </location>
</feature>
<organism evidence="4 5">
    <name type="scientific">Candidatus Regiella insecticola 5.15</name>
    <dbReference type="NCBI Taxonomy" id="1005043"/>
    <lineage>
        <taxon>Bacteria</taxon>
        <taxon>Pseudomonadati</taxon>
        <taxon>Pseudomonadota</taxon>
        <taxon>Gammaproteobacteria</taxon>
        <taxon>Enterobacterales</taxon>
        <taxon>Enterobacteriaceae</taxon>
        <taxon>aphid secondary symbionts</taxon>
        <taxon>Candidatus Regiella</taxon>
    </lineage>
</organism>
<protein>
    <submittedName>
        <fullName evidence="4">Leucine Rich Repeat protein</fullName>
    </submittedName>
</protein>
<feature type="region of interest" description="Disordered" evidence="3">
    <location>
        <begin position="1"/>
        <end position="22"/>
    </location>
</feature>
<dbReference type="SMART" id="SM00364">
    <property type="entry name" value="LRR_BAC"/>
    <property type="match status" value="3"/>
</dbReference>
<gene>
    <name evidence="4" type="ORF">Rin_00005420</name>
</gene>
<feature type="compositionally biased region" description="Basic and acidic residues" evidence="3">
    <location>
        <begin position="1"/>
        <end position="13"/>
    </location>
</feature>
<sequence>REAARSKIKKQLDDVSSNSMKQPVSDLFKSSSKYSLTLSGFNLRSIPEPFLVGVSEFSYSTLTALDISNNNLSVLNVLPQKLEILNASGNQFYTIPTAITELDHIESLDLSNNNLHTLFLDPYYTTGIKQNTFPNSLRLLNISGNPELERLDYQALPSELIKLDVSGCSINEIELTLMPEKVTIICNGNTTLLVKGEKFTGEKWNGMAVAV</sequence>
<evidence type="ECO:0000256" key="3">
    <source>
        <dbReference type="SAM" id="MobiDB-lite"/>
    </source>
</evidence>
<dbReference type="GO" id="GO:0005737">
    <property type="term" value="C:cytoplasm"/>
    <property type="evidence" value="ECO:0007669"/>
    <property type="project" value="TreeGrafter"/>
</dbReference>
<dbReference type="PANTHER" id="PTHR48051:SF1">
    <property type="entry name" value="RAS SUPPRESSOR PROTEIN 1"/>
    <property type="match status" value="1"/>
</dbReference>
<dbReference type="Proteomes" id="UP000004116">
    <property type="component" value="Unassembled WGS sequence"/>
</dbReference>
<dbReference type="EMBL" id="AGCA01000117">
    <property type="protein sequence ID" value="EGY29480.1"/>
    <property type="molecule type" value="Genomic_DNA"/>
</dbReference>
<dbReference type="RefSeq" id="WP_006706242.1">
    <property type="nucleotide sequence ID" value="NZ_AGCA01000117.1"/>
</dbReference>
<evidence type="ECO:0000256" key="2">
    <source>
        <dbReference type="ARBA" id="ARBA00022737"/>
    </source>
</evidence>
<reference evidence="4 5" key="1">
    <citation type="journal article" date="2012" name="Genome Res.">
        <title>Genomic basis of endosymbiont-conferred protection against an insect parasitoid.</title>
        <authorList>
            <person name="Hansen A.K."/>
            <person name="Vorburger C."/>
            <person name="Moran N.A."/>
        </authorList>
    </citation>
    <scope>NUCLEOTIDE SEQUENCE [LARGE SCALE GENOMIC DNA]</scope>
    <source>
        <strain evidence="5">R5.15</strain>
    </source>
</reference>
<dbReference type="Pfam" id="PF00560">
    <property type="entry name" value="LRR_1"/>
    <property type="match status" value="1"/>
</dbReference>
<evidence type="ECO:0000313" key="4">
    <source>
        <dbReference type="EMBL" id="EGY29480.1"/>
    </source>
</evidence>
<dbReference type="PRINTS" id="PR00019">
    <property type="entry name" value="LEURICHRPT"/>
</dbReference>
<keyword evidence="5" id="KW-1185">Reference proteome</keyword>